<feature type="compositionally biased region" description="Polar residues" evidence="6">
    <location>
        <begin position="50"/>
        <end position="60"/>
    </location>
</feature>
<dbReference type="Pfam" id="PF10403">
    <property type="entry name" value="BHD_1"/>
    <property type="match status" value="1"/>
</dbReference>
<dbReference type="OrthoDB" id="300780at2759"/>
<feature type="domain" description="Rad4 beta-hairpin" evidence="7">
    <location>
        <begin position="447"/>
        <end position="508"/>
    </location>
</feature>
<keyword evidence="4" id="KW-0234">DNA repair</keyword>
<dbReference type="Pfam" id="PF10404">
    <property type="entry name" value="BHD_2"/>
    <property type="match status" value="1"/>
</dbReference>
<dbReference type="Proteomes" id="UP000001997">
    <property type="component" value="Unassembled WGS sequence"/>
</dbReference>
<dbReference type="SMART" id="SM01032">
    <property type="entry name" value="BHD_3"/>
    <property type="match status" value="1"/>
</dbReference>
<feature type="domain" description="Rad4 beta-hairpin" evidence="9">
    <location>
        <begin position="567"/>
        <end position="648"/>
    </location>
</feature>
<dbReference type="InterPro" id="IPR038765">
    <property type="entry name" value="Papain-like_cys_pep_sf"/>
</dbReference>
<dbReference type="InParanoid" id="A5DDI8"/>
<organism evidence="10 11">
    <name type="scientific">Meyerozyma guilliermondii (strain ATCC 6260 / CBS 566 / DSM 6381 / JCM 1539 / NBRC 10279 / NRRL Y-324)</name>
    <name type="common">Yeast</name>
    <name type="synonym">Candida guilliermondii</name>
    <dbReference type="NCBI Taxonomy" id="294746"/>
    <lineage>
        <taxon>Eukaryota</taxon>
        <taxon>Fungi</taxon>
        <taxon>Dikarya</taxon>
        <taxon>Ascomycota</taxon>
        <taxon>Saccharomycotina</taxon>
        <taxon>Pichiomycetes</taxon>
        <taxon>Debaryomycetaceae</taxon>
        <taxon>Meyerozyma</taxon>
    </lineage>
</organism>
<dbReference type="InterPro" id="IPR018326">
    <property type="entry name" value="Rad4_beta-hairpin_dom1"/>
</dbReference>
<feature type="compositionally biased region" description="Gly residues" evidence="6">
    <location>
        <begin position="741"/>
        <end position="760"/>
    </location>
</feature>
<dbReference type="FunCoup" id="A5DDI8">
    <property type="interactions" value="140"/>
</dbReference>
<dbReference type="KEGG" id="pgu:PGUG_01339"/>
<dbReference type="InterPro" id="IPR036985">
    <property type="entry name" value="Transglutaminase-like_sf"/>
</dbReference>
<reference evidence="10 11" key="1">
    <citation type="journal article" date="2009" name="Nature">
        <title>Evolution of pathogenicity and sexual reproduction in eight Candida genomes.</title>
        <authorList>
            <person name="Butler G."/>
            <person name="Rasmussen M.D."/>
            <person name="Lin M.F."/>
            <person name="Santos M.A."/>
            <person name="Sakthikumar S."/>
            <person name="Munro C.A."/>
            <person name="Rheinbay E."/>
            <person name="Grabherr M."/>
            <person name="Forche A."/>
            <person name="Reedy J.L."/>
            <person name="Agrafioti I."/>
            <person name="Arnaud M.B."/>
            <person name="Bates S."/>
            <person name="Brown A.J."/>
            <person name="Brunke S."/>
            <person name="Costanzo M.C."/>
            <person name="Fitzpatrick D.A."/>
            <person name="de Groot P.W."/>
            <person name="Harris D."/>
            <person name="Hoyer L.L."/>
            <person name="Hube B."/>
            <person name="Klis F.M."/>
            <person name="Kodira C."/>
            <person name="Lennard N."/>
            <person name="Logue M.E."/>
            <person name="Martin R."/>
            <person name="Neiman A.M."/>
            <person name="Nikolaou E."/>
            <person name="Quail M.A."/>
            <person name="Quinn J."/>
            <person name="Santos M.C."/>
            <person name="Schmitzberger F.F."/>
            <person name="Sherlock G."/>
            <person name="Shah P."/>
            <person name="Silverstein K.A."/>
            <person name="Skrzypek M.S."/>
            <person name="Soll D."/>
            <person name="Staggs R."/>
            <person name="Stansfield I."/>
            <person name="Stumpf M.P."/>
            <person name="Sudbery P.E."/>
            <person name="Srikantha T."/>
            <person name="Zeng Q."/>
            <person name="Berman J."/>
            <person name="Berriman M."/>
            <person name="Heitman J."/>
            <person name="Gow N.A."/>
            <person name="Lorenz M.C."/>
            <person name="Birren B.W."/>
            <person name="Kellis M."/>
            <person name="Cuomo C.A."/>
        </authorList>
    </citation>
    <scope>NUCLEOTIDE SEQUENCE [LARGE SCALE GENOMIC DNA]</scope>
    <source>
        <strain evidence="11">ATCC 6260 / CBS 566 / DSM 6381 / JCM 1539 / NBRC 10279 / NRRL Y-324</strain>
    </source>
</reference>
<evidence type="ECO:0008006" key="12">
    <source>
        <dbReference type="Google" id="ProtNLM"/>
    </source>
</evidence>
<dbReference type="Gene3D" id="2.20.20.110">
    <property type="entry name" value="Rad4, beta-hairpin domain BHD1"/>
    <property type="match status" value="1"/>
</dbReference>
<keyword evidence="3" id="KW-0227">DNA damage</keyword>
<dbReference type="eggNOG" id="KOG2179">
    <property type="taxonomic scope" value="Eukaryota"/>
</dbReference>
<dbReference type="HOGENOM" id="CLU_003639_3_1_1"/>
<dbReference type="STRING" id="294746.A5DDI8"/>
<name>A5DDI8_PICGU</name>
<dbReference type="EMBL" id="CH408156">
    <property type="protein sequence ID" value="EDK37241.2"/>
    <property type="molecule type" value="Genomic_DNA"/>
</dbReference>
<dbReference type="Gene3D" id="3.30.60.290">
    <property type="entry name" value="Rad4, beta-hairpin domain BHD2"/>
    <property type="match status" value="1"/>
</dbReference>
<evidence type="ECO:0000256" key="5">
    <source>
        <dbReference type="ARBA" id="ARBA00023242"/>
    </source>
</evidence>
<dbReference type="InterPro" id="IPR018328">
    <property type="entry name" value="Rad4_beta-hairpin_dom3"/>
</dbReference>
<feature type="domain" description="Rad4 beta-hairpin" evidence="8">
    <location>
        <begin position="510"/>
        <end position="560"/>
    </location>
</feature>
<dbReference type="SMART" id="SM01030">
    <property type="entry name" value="BHD_1"/>
    <property type="match status" value="1"/>
</dbReference>
<dbReference type="GO" id="GO:0006289">
    <property type="term" value="P:nucleotide-excision repair"/>
    <property type="evidence" value="ECO:0007669"/>
    <property type="project" value="InterPro"/>
</dbReference>
<dbReference type="GO" id="GO:0006298">
    <property type="term" value="P:mismatch repair"/>
    <property type="evidence" value="ECO:0007669"/>
    <property type="project" value="TreeGrafter"/>
</dbReference>
<feature type="region of interest" description="Disordered" evidence="6">
    <location>
        <begin position="1"/>
        <end position="74"/>
    </location>
</feature>
<comment type="subcellular location">
    <subcellularLocation>
        <location evidence="1">Nucleus</location>
    </subcellularLocation>
</comment>
<protein>
    <recommendedName>
        <fullName evidence="12">DNA repair protein RAD4</fullName>
    </recommendedName>
</protein>
<gene>
    <name evidence="10" type="ORF">PGUG_01339</name>
</gene>
<evidence type="ECO:0000259" key="9">
    <source>
        <dbReference type="SMART" id="SM01032"/>
    </source>
</evidence>
<dbReference type="PANTHER" id="PTHR12135">
    <property type="entry name" value="DNA REPAIR PROTEIN XP-C / RAD4"/>
    <property type="match status" value="1"/>
</dbReference>
<dbReference type="Gene3D" id="3.30.70.2460">
    <property type="entry name" value="Rad4, beta-hairpin domain BHD3"/>
    <property type="match status" value="1"/>
</dbReference>
<dbReference type="Gene3D" id="3.90.260.10">
    <property type="entry name" value="Transglutaminase-like"/>
    <property type="match status" value="1"/>
</dbReference>
<feature type="region of interest" description="Disordered" evidence="6">
    <location>
        <begin position="782"/>
        <end position="809"/>
    </location>
</feature>
<evidence type="ECO:0000256" key="4">
    <source>
        <dbReference type="ARBA" id="ARBA00023204"/>
    </source>
</evidence>
<dbReference type="GO" id="GO:0005737">
    <property type="term" value="C:cytoplasm"/>
    <property type="evidence" value="ECO:0007669"/>
    <property type="project" value="TreeGrafter"/>
</dbReference>
<dbReference type="GO" id="GO:0071942">
    <property type="term" value="C:XPC complex"/>
    <property type="evidence" value="ECO:0007669"/>
    <property type="project" value="TreeGrafter"/>
</dbReference>
<feature type="region of interest" description="Disordered" evidence="6">
    <location>
        <begin position="729"/>
        <end position="769"/>
    </location>
</feature>
<dbReference type="SUPFAM" id="SSF54001">
    <property type="entry name" value="Cysteine proteinases"/>
    <property type="match status" value="1"/>
</dbReference>
<dbReference type="Pfam" id="PF10405">
    <property type="entry name" value="BHD_3"/>
    <property type="match status" value="1"/>
</dbReference>
<dbReference type="SMART" id="SM01031">
    <property type="entry name" value="BHD_2"/>
    <property type="match status" value="1"/>
</dbReference>
<dbReference type="VEuPathDB" id="FungiDB:PGUG_01339"/>
<feature type="region of interest" description="Disordered" evidence="6">
    <location>
        <begin position="885"/>
        <end position="933"/>
    </location>
</feature>
<sequence length="964" mass="108417">MEDRNYSLLLREAAQSMGSSDKSRKRRKRNNPSETPEPTPEPIIVDTDSSRTTPNPQQIESVGDSDSDSNLDSDEFEDVELGNVLPDLSEPAAPKDDSITITINHHKKAPPKKVVVSRDERRTRRLIHQWYIVAMMCHGAIRNRWCNDYVLLEAMRKSVPESIVALLDQKDTDALTMVKSRRFLDGIRNLMLHYSRKFTVTRRGLIRKNWGELSMVQKKFERNMTFDKFQRMVLAHNGSRDLGAQGFVCLLRSLGLRARLVFSLQPPDYTSLAVEKAPEPMENQPEPVNSTDETHSTKAKFLLAQRQQPTFAEPTSDPVDQSSYPIFWIEVWNKYSKKWVSIDPITLKTVEVAPMRRRTSFEPPSSDPRNQMTYVIAYDQLGGVKDVTRRYSYQFNAKTSRKRIQARSNEEVTWYNRVIRQANSPIRRDKVTSVDAYELKEFHDRDKAEGMPNSLADFKNHPLFALKSQLRSNEVIYPDDATSKVGTFRSRTKKNSTVMTVYKRAHVYQLRSARGWYMRGRVLKVGAQALKVKTKKNAEDDDEEDGRLYAEFQTSLYIPPPIEDGKVPKNAYGNIDVYVPTMLPENGYLLKADKTTPLKLLEKTARILQIDYAKAVVKFDFGKGSKATAKEGGIVFDVQYREAVELVLGQLLDEEREKSEQMVEMIALRNWKHFLTRLRISERLIREHGTVTEEPEKVEAGEAGGFEVEAGGFEVEAGGFEVEAGGFEHEAGGFEPETGGSEAGGFQPEGGGFEPEGGGFEPDSSHEAGTSDAIQDYINVKDESSDDSVGPKPASSAKPDNFGTKNQEKAKEEILNLIAVPTSSDESDINLSDVSEKNIFRPKSTIQRPVAKQNKVVAKLPTRLKSTFRSPQLKSDSEDAISEIPASFFHKDSSGRLTYNPPGNEVHLEPQEERPESGAQSNSVSPKGEFPALYTGSTLPQAVISSLSSKGSVDDEYGFEFDSE</sequence>
<dbReference type="OMA" id="IPEWLMS"/>
<dbReference type="InterPro" id="IPR018327">
    <property type="entry name" value="BHD_2"/>
</dbReference>
<keyword evidence="11" id="KW-1185">Reference proteome</keyword>
<keyword evidence="5" id="KW-0539">Nucleus</keyword>
<dbReference type="PANTHER" id="PTHR12135:SF0">
    <property type="entry name" value="DNA REPAIR PROTEIN COMPLEMENTING XP-C CELLS"/>
    <property type="match status" value="1"/>
</dbReference>
<dbReference type="InterPro" id="IPR042488">
    <property type="entry name" value="Rad4_BHD3_sf"/>
</dbReference>
<dbReference type="GO" id="GO:0003684">
    <property type="term" value="F:damaged DNA binding"/>
    <property type="evidence" value="ECO:0007669"/>
    <property type="project" value="InterPro"/>
</dbReference>
<evidence type="ECO:0000256" key="1">
    <source>
        <dbReference type="ARBA" id="ARBA00004123"/>
    </source>
</evidence>
<feature type="compositionally biased region" description="Acidic residues" evidence="6">
    <location>
        <begin position="63"/>
        <end position="74"/>
    </location>
</feature>
<accession>A5DDI8</accession>
<dbReference type="AlphaFoldDB" id="A5DDI8"/>
<evidence type="ECO:0000259" key="7">
    <source>
        <dbReference type="SMART" id="SM01030"/>
    </source>
</evidence>
<evidence type="ECO:0000313" key="11">
    <source>
        <dbReference type="Proteomes" id="UP000001997"/>
    </source>
</evidence>
<evidence type="ECO:0000256" key="3">
    <source>
        <dbReference type="ARBA" id="ARBA00022763"/>
    </source>
</evidence>
<dbReference type="InterPro" id="IPR018325">
    <property type="entry name" value="Rad4/PNGase_transGLS-fold"/>
</dbReference>
<dbReference type="RefSeq" id="XP_001485668.2">
    <property type="nucleotide sequence ID" value="XM_001485618.1"/>
</dbReference>
<evidence type="ECO:0000256" key="2">
    <source>
        <dbReference type="ARBA" id="ARBA00009525"/>
    </source>
</evidence>
<comment type="similarity">
    <text evidence="2">Belongs to the XPC family.</text>
</comment>
<dbReference type="GO" id="GO:0000111">
    <property type="term" value="C:nucleotide-excision repair factor 2 complex"/>
    <property type="evidence" value="ECO:0007669"/>
    <property type="project" value="TreeGrafter"/>
</dbReference>
<dbReference type="Pfam" id="PF03835">
    <property type="entry name" value="Rad4"/>
    <property type="match status" value="1"/>
</dbReference>
<dbReference type="InterPro" id="IPR004583">
    <property type="entry name" value="DNA_repair_Rad4"/>
</dbReference>
<feature type="compositionally biased region" description="Basic and acidic residues" evidence="6">
    <location>
        <begin position="906"/>
        <end position="916"/>
    </location>
</feature>
<dbReference type="GO" id="GO:0003697">
    <property type="term" value="F:single-stranded DNA binding"/>
    <property type="evidence" value="ECO:0007669"/>
    <property type="project" value="TreeGrafter"/>
</dbReference>
<dbReference type="GeneID" id="5128065"/>
<evidence type="ECO:0000256" key="6">
    <source>
        <dbReference type="SAM" id="MobiDB-lite"/>
    </source>
</evidence>
<evidence type="ECO:0000259" key="8">
    <source>
        <dbReference type="SMART" id="SM01031"/>
    </source>
</evidence>
<proteinExistence type="inferred from homology"/>
<evidence type="ECO:0000313" key="10">
    <source>
        <dbReference type="EMBL" id="EDK37241.2"/>
    </source>
</evidence>